<organism evidence="3 4">
    <name type="scientific">Ilumatobacter coccineus (strain NBRC 103263 / KCTC 29153 / YM16-304)</name>
    <dbReference type="NCBI Taxonomy" id="1313172"/>
    <lineage>
        <taxon>Bacteria</taxon>
        <taxon>Bacillati</taxon>
        <taxon>Actinomycetota</taxon>
        <taxon>Acidimicrobiia</taxon>
        <taxon>Acidimicrobiales</taxon>
        <taxon>Ilumatobacteraceae</taxon>
        <taxon>Ilumatobacter</taxon>
    </lineage>
</organism>
<evidence type="ECO:0000313" key="3">
    <source>
        <dbReference type="EMBL" id="BAN04323.1"/>
    </source>
</evidence>
<accession>A0A6C7EDD0</accession>
<sequence length="286" mass="29510">MTPVGQRSRRAFAATIVTAVIVGGSISAQGADGPSTIVGLAGGQAFEPAERTTPPESDPDDVASFSDDFDGTGPLIGYTTTNAEVLPTVGRVDGRYRAELTDNADDKTLHYHDAQGRLDAVPATFPFVYIARNVGIGTLADSQVAPDPPGAAYIFAGVQVHSADLDAADSAHVVVGHRGGTQFTIEGKNTVAGHSRVDDIGAGTAPAGRADIRIVGNADRTLTVYWQTPNLDGGADDWQLYRGTGNLPGPTAAFGPTVYVGLITYAFGSAGLPFVGTADSVHLDRS</sequence>
<feature type="region of interest" description="Disordered" evidence="1">
    <location>
        <begin position="47"/>
        <end position="66"/>
    </location>
</feature>
<dbReference type="Proteomes" id="UP000011863">
    <property type="component" value="Chromosome"/>
</dbReference>
<dbReference type="OrthoDB" id="6118246at2"/>
<proteinExistence type="predicted"/>
<reference evidence="3 4" key="1">
    <citation type="journal article" date="2013" name="Int. J. Syst. Evol. Microbiol.">
        <title>Ilumatobacter nonamiense sp. nov. and Ilumatobacter coccineum sp. nov., isolated from seashore sand.</title>
        <authorList>
            <person name="Matsumoto A."/>
            <person name="Kasai H."/>
            <person name="Matsuo Y."/>
            <person name="Shizuri Y."/>
            <person name="Ichikawa N."/>
            <person name="Fujita N."/>
            <person name="Omura S."/>
            <person name="Takahashi Y."/>
        </authorList>
    </citation>
    <scope>NUCLEOTIDE SEQUENCE [LARGE SCALE GENOMIC DNA]</scope>
    <source>
        <strain evidence="4">NBRC 103263 / KCTC 29153 / YM16-304</strain>
    </source>
</reference>
<evidence type="ECO:0000256" key="1">
    <source>
        <dbReference type="SAM" id="MobiDB-lite"/>
    </source>
</evidence>
<feature type="chain" id="PRO_5025665811" evidence="2">
    <location>
        <begin position="31"/>
        <end position="286"/>
    </location>
</feature>
<keyword evidence="2" id="KW-0732">Signal</keyword>
<evidence type="ECO:0000256" key="2">
    <source>
        <dbReference type="SAM" id="SignalP"/>
    </source>
</evidence>
<feature type="signal peptide" evidence="2">
    <location>
        <begin position="1"/>
        <end position="30"/>
    </location>
</feature>
<name>A0A6C7EDD0_ILUCY</name>
<protein>
    <submittedName>
        <fullName evidence="3">Uncharacterized protein</fullName>
    </submittedName>
</protein>
<dbReference type="AlphaFoldDB" id="A0A6C7EDD0"/>
<evidence type="ECO:0000313" key="4">
    <source>
        <dbReference type="Proteomes" id="UP000011863"/>
    </source>
</evidence>
<keyword evidence="4" id="KW-1185">Reference proteome</keyword>
<dbReference type="EMBL" id="AP012057">
    <property type="protein sequence ID" value="BAN04323.1"/>
    <property type="molecule type" value="Genomic_DNA"/>
</dbReference>
<dbReference type="RefSeq" id="WP_015443570.1">
    <property type="nucleotide sequence ID" value="NC_020520.1"/>
</dbReference>
<gene>
    <name evidence="3" type="ORF">YM304_40090</name>
</gene>
<dbReference type="KEGG" id="aym:YM304_40090"/>